<dbReference type="AlphaFoldDB" id="A0A2S7K1N8"/>
<reference evidence="1 2" key="1">
    <citation type="submission" date="2017-12" db="EMBL/GenBank/DDBJ databases">
        <authorList>
            <person name="Hurst M.R.H."/>
        </authorList>
    </citation>
    <scope>NUCLEOTIDE SEQUENCE [LARGE SCALE GENOMIC DNA]</scope>
    <source>
        <strain evidence="1 2">SY-3-19</strain>
    </source>
</reference>
<dbReference type="Proteomes" id="UP000239504">
    <property type="component" value="Unassembled WGS sequence"/>
</dbReference>
<evidence type="ECO:0000313" key="1">
    <source>
        <dbReference type="EMBL" id="PQA86425.1"/>
    </source>
</evidence>
<accession>A0A2S7K1N8</accession>
<dbReference type="RefSeq" id="WP_104831637.1">
    <property type="nucleotide sequence ID" value="NZ_PJCH01000015.1"/>
</dbReference>
<keyword evidence="2" id="KW-1185">Reference proteome</keyword>
<sequence>MPTFGAQDATYDGRMDMNAGAYAFKAEDKVTIWMNLRLIAPSSPVSDDLGNEVLLAASAGGYGDASKMRRIAEDIAVSAQDSLENIARN</sequence>
<comment type="caution">
    <text evidence="1">The sequence shown here is derived from an EMBL/GenBank/DDBJ whole genome shotgun (WGS) entry which is preliminary data.</text>
</comment>
<evidence type="ECO:0000313" key="2">
    <source>
        <dbReference type="Proteomes" id="UP000239504"/>
    </source>
</evidence>
<name>A0A2S7K1N8_9PROT</name>
<organism evidence="1 2">
    <name type="scientific">Hyphococcus luteus</name>
    <dbReference type="NCBI Taxonomy" id="2058213"/>
    <lineage>
        <taxon>Bacteria</taxon>
        <taxon>Pseudomonadati</taxon>
        <taxon>Pseudomonadota</taxon>
        <taxon>Alphaproteobacteria</taxon>
        <taxon>Parvularculales</taxon>
        <taxon>Parvularculaceae</taxon>
        <taxon>Hyphococcus</taxon>
    </lineage>
</organism>
<gene>
    <name evidence="1" type="ORF">CW354_19030</name>
</gene>
<protein>
    <submittedName>
        <fullName evidence="1">Uncharacterized protein</fullName>
    </submittedName>
</protein>
<proteinExistence type="predicted"/>
<dbReference type="EMBL" id="PJCH01000015">
    <property type="protein sequence ID" value="PQA86425.1"/>
    <property type="molecule type" value="Genomic_DNA"/>
</dbReference>